<gene>
    <name evidence="2" type="ORF">DYI23_12770</name>
</gene>
<dbReference type="Proteomes" id="UP000705379">
    <property type="component" value="Unassembled WGS sequence"/>
</dbReference>
<dbReference type="AlphaFoldDB" id="A0A944CEG2"/>
<organism evidence="2 3">
    <name type="scientific">Roseibium polysiphoniae</name>
    <dbReference type="NCBI Taxonomy" id="2571221"/>
    <lineage>
        <taxon>Bacteria</taxon>
        <taxon>Pseudomonadati</taxon>
        <taxon>Pseudomonadota</taxon>
        <taxon>Alphaproteobacteria</taxon>
        <taxon>Hyphomicrobiales</taxon>
        <taxon>Stappiaceae</taxon>
        <taxon>Roseibium</taxon>
    </lineage>
</organism>
<reference evidence="2" key="2">
    <citation type="journal article" date="2021" name="Microorganisms">
        <title>Bacterial Dimethylsulfoniopropionate Biosynthesis in the East China Sea.</title>
        <authorList>
            <person name="Liu J."/>
            <person name="Zhang Y."/>
            <person name="Liu J."/>
            <person name="Zhong H."/>
            <person name="Williams B.T."/>
            <person name="Zheng Y."/>
            <person name="Curson A.R.J."/>
            <person name="Sun C."/>
            <person name="Sun H."/>
            <person name="Song D."/>
            <person name="Wagner Mackenzie B."/>
            <person name="Bermejo Martinez A."/>
            <person name="Todd J.D."/>
            <person name="Zhang X.H."/>
        </authorList>
    </citation>
    <scope>NUCLEOTIDE SEQUENCE</scope>
    <source>
        <strain evidence="2">AESS21</strain>
    </source>
</reference>
<dbReference type="PRINTS" id="PR00410">
    <property type="entry name" value="PHEHYDRXLASE"/>
</dbReference>
<comment type="caution">
    <text evidence="2">The sequence shown here is derived from an EMBL/GenBank/DDBJ whole genome shotgun (WGS) entry which is preliminary data.</text>
</comment>
<evidence type="ECO:0000313" key="3">
    <source>
        <dbReference type="Proteomes" id="UP000705379"/>
    </source>
</evidence>
<dbReference type="InterPro" id="IPR001433">
    <property type="entry name" value="OxRdtase_FAD/NAD-bd"/>
</dbReference>
<dbReference type="SUPFAM" id="SSF63380">
    <property type="entry name" value="Riboflavin synthase domain-like"/>
    <property type="match status" value="1"/>
</dbReference>
<sequence>MHKTTLLASDPVTHDVKRFRFKRPADFDYQVGDATELALDMEGWRDEKRPFTMTSGPGDSALEFTIKGYPEHNGVTTRLHDLKAGDTVLIDAPFKTFRDEGKGVFIAGGAGITPFLAILRDLARKGRLTGYHLIFANSCARDIICRDELEAMSGLTVTHVLSQEHQPGMHHGHVDAELIRSVVDDLDQRFYLCGPPAMMDAVQTALSGLGVEADAVDLSD</sequence>
<dbReference type="GO" id="GO:0016491">
    <property type="term" value="F:oxidoreductase activity"/>
    <property type="evidence" value="ECO:0007669"/>
    <property type="project" value="InterPro"/>
</dbReference>
<dbReference type="Gene3D" id="3.40.50.80">
    <property type="entry name" value="Nucleotide-binding domain of ferredoxin-NADP reductase (FNR) module"/>
    <property type="match status" value="1"/>
</dbReference>
<reference evidence="2" key="1">
    <citation type="submission" date="2018-08" db="EMBL/GenBank/DDBJ databases">
        <authorList>
            <person name="Jin W."/>
            <person name="Wang H."/>
            <person name="Yang Y."/>
            <person name="Li M."/>
            <person name="Liu J."/>
        </authorList>
    </citation>
    <scope>NUCLEOTIDE SEQUENCE</scope>
    <source>
        <strain evidence="2">AESS21</strain>
    </source>
</reference>
<protein>
    <submittedName>
        <fullName evidence="2">Flavodoxin reductase</fullName>
    </submittedName>
</protein>
<evidence type="ECO:0000313" key="2">
    <source>
        <dbReference type="EMBL" id="MBS8261092.1"/>
    </source>
</evidence>
<dbReference type="InterPro" id="IPR008333">
    <property type="entry name" value="Cbr1-like_FAD-bd_dom"/>
</dbReference>
<dbReference type="PANTHER" id="PTHR47354">
    <property type="entry name" value="NADH OXIDOREDUCTASE HCR"/>
    <property type="match status" value="1"/>
</dbReference>
<dbReference type="Gene3D" id="2.40.30.10">
    <property type="entry name" value="Translation factors"/>
    <property type="match status" value="1"/>
</dbReference>
<proteinExistence type="predicted"/>
<dbReference type="InterPro" id="IPR017927">
    <property type="entry name" value="FAD-bd_FR_type"/>
</dbReference>
<dbReference type="InterPro" id="IPR017938">
    <property type="entry name" value="Riboflavin_synthase-like_b-brl"/>
</dbReference>
<dbReference type="CDD" id="cd06196">
    <property type="entry name" value="FNR_like_1"/>
    <property type="match status" value="1"/>
</dbReference>
<accession>A0A944CEG2</accession>
<name>A0A944CEG2_9HYPH</name>
<dbReference type="PROSITE" id="PS51384">
    <property type="entry name" value="FAD_FR"/>
    <property type="match status" value="1"/>
</dbReference>
<dbReference type="PANTHER" id="PTHR47354:SF5">
    <property type="entry name" value="PROTEIN RFBI"/>
    <property type="match status" value="1"/>
</dbReference>
<dbReference type="Pfam" id="PF00175">
    <property type="entry name" value="NAD_binding_1"/>
    <property type="match status" value="1"/>
</dbReference>
<dbReference type="InterPro" id="IPR039261">
    <property type="entry name" value="FNR_nucleotide-bd"/>
</dbReference>
<dbReference type="SUPFAM" id="SSF52343">
    <property type="entry name" value="Ferredoxin reductase-like, C-terminal NADP-linked domain"/>
    <property type="match status" value="1"/>
</dbReference>
<evidence type="ECO:0000259" key="1">
    <source>
        <dbReference type="PROSITE" id="PS51384"/>
    </source>
</evidence>
<dbReference type="EMBL" id="QTKU01000003">
    <property type="protein sequence ID" value="MBS8261092.1"/>
    <property type="molecule type" value="Genomic_DNA"/>
</dbReference>
<dbReference type="RefSeq" id="WP_213216552.1">
    <property type="nucleotide sequence ID" value="NZ_QTKU01000003.1"/>
</dbReference>
<dbReference type="Pfam" id="PF00970">
    <property type="entry name" value="FAD_binding_6"/>
    <property type="match status" value="1"/>
</dbReference>
<feature type="domain" description="FAD-binding FR-type" evidence="1">
    <location>
        <begin position="1"/>
        <end position="100"/>
    </location>
</feature>
<dbReference type="InterPro" id="IPR050415">
    <property type="entry name" value="MRET"/>
</dbReference>